<protein>
    <submittedName>
        <fullName evidence="1">Uncharacterized protein</fullName>
    </submittedName>
</protein>
<keyword evidence="2" id="KW-1185">Reference proteome</keyword>
<comment type="caution">
    <text evidence="1">The sequence shown here is derived from an EMBL/GenBank/DDBJ whole genome shotgun (WGS) entry which is preliminary data.</text>
</comment>
<accession>A0ACC2DK51</accession>
<evidence type="ECO:0000313" key="2">
    <source>
        <dbReference type="Proteomes" id="UP001162992"/>
    </source>
</evidence>
<name>A0ACC2DK51_DIPCM</name>
<dbReference type="EMBL" id="CM055097">
    <property type="protein sequence ID" value="KAJ7554529.1"/>
    <property type="molecule type" value="Genomic_DNA"/>
</dbReference>
<organism evidence="1 2">
    <name type="scientific">Diphasiastrum complanatum</name>
    <name type="common">Issler's clubmoss</name>
    <name type="synonym">Lycopodium complanatum</name>
    <dbReference type="NCBI Taxonomy" id="34168"/>
    <lineage>
        <taxon>Eukaryota</taxon>
        <taxon>Viridiplantae</taxon>
        <taxon>Streptophyta</taxon>
        <taxon>Embryophyta</taxon>
        <taxon>Tracheophyta</taxon>
        <taxon>Lycopodiopsida</taxon>
        <taxon>Lycopodiales</taxon>
        <taxon>Lycopodiaceae</taxon>
        <taxon>Lycopodioideae</taxon>
        <taxon>Diphasiastrum</taxon>
    </lineage>
</organism>
<evidence type="ECO:0000313" key="1">
    <source>
        <dbReference type="EMBL" id="KAJ7554529.1"/>
    </source>
</evidence>
<sequence length="221" mass="25952">MEPQQVREVLRCILHTIMFNRALGLVRPRDIDSELFEKITYVQCGDATYEKLVEEKIDHLIAWVEKHPNKKSQVCLSFYETRNKHVAWFSNKVERLYWEQWWIYLNVIQPTHMRSRASHERPIDSSGESAEEERSKRHAILEAELRDVLLQILQFVNEKKDHIPAVGNTDVVSFPYEIAIPRFHKCEDLPNTHNDLLSSSDSSFGDMFKRMLQTGPPTMLS</sequence>
<dbReference type="Proteomes" id="UP001162992">
    <property type="component" value="Chromosome 6"/>
</dbReference>
<proteinExistence type="predicted"/>
<reference evidence="2" key="1">
    <citation type="journal article" date="2024" name="Proc. Natl. Acad. Sci. U.S.A.">
        <title>Extraordinary preservation of gene collinearity over three hundred million years revealed in homosporous lycophytes.</title>
        <authorList>
            <person name="Li C."/>
            <person name="Wickell D."/>
            <person name="Kuo L.Y."/>
            <person name="Chen X."/>
            <person name="Nie B."/>
            <person name="Liao X."/>
            <person name="Peng D."/>
            <person name="Ji J."/>
            <person name="Jenkins J."/>
            <person name="Williams M."/>
            <person name="Shu S."/>
            <person name="Plott C."/>
            <person name="Barry K."/>
            <person name="Rajasekar S."/>
            <person name="Grimwood J."/>
            <person name="Han X."/>
            <person name="Sun S."/>
            <person name="Hou Z."/>
            <person name="He W."/>
            <person name="Dai G."/>
            <person name="Sun C."/>
            <person name="Schmutz J."/>
            <person name="Leebens-Mack J.H."/>
            <person name="Li F.W."/>
            <person name="Wang L."/>
        </authorList>
    </citation>
    <scope>NUCLEOTIDE SEQUENCE [LARGE SCALE GENOMIC DNA]</scope>
    <source>
        <strain evidence="2">cv. PW_Plant_1</strain>
    </source>
</reference>
<gene>
    <name evidence="1" type="ORF">O6H91_06G144700</name>
</gene>